<name>A0A1T2X4H5_9BACL</name>
<dbReference type="EMBL" id="MSZX01000010">
    <property type="protein sequence ID" value="OPA74757.1"/>
    <property type="molecule type" value="Genomic_DNA"/>
</dbReference>
<proteinExistence type="predicted"/>
<dbReference type="Proteomes" id="UP000190188">
    <property type="component" value="Unassembled WGS sequence"/>
</dbReference>
<evidence type="ECO:0000313" key="2">
    <source>
        <dbReference type="Proteomes" id="UP000190188"/>
    </source>
</evidence>
<dbReference type="AlphaFoldDB" id="A0A1T2X4H5"/>
<keyword evidence="2" id="KW-1185">Reference proteome</keyword>
<evidence type="ECO:0000313" key="1">
    <source>
        <dbReference type="EMBL" id="OPA74757.1"/>
    </source>
</evidence>
<accession>A0A1T2X4H5</accession>
<dbReference type="OrthoDB" id="6983824at2"/>
<reference evidence="1 2" key="1">
    <citation type="submission" date="2017-01" db="EMBL/GenBank/DDBJ databases">
        <title>Genome analysis of Paenibacillus selenitrireducens ES3-24.</title>
        <authorList>
            <person name="Xu D."/>
            <person name="Yao R."/>
            <person name="Zheng S."/>
        </authorList>
    </citation>
    <scope>NUCLEOTIDE SEQUENCE [LARGE SCALE GENOMIC DNA]</scope>
    <source>
        <strain evidence="1 2">ES3-24</strain>
    </source>
</reference>
<comment type="caution">
    <text evidence="1">The sequence shown here is derived from an EMBL/GenBank/DDBJ whole genome shotgun (WGS) entry which is preliminary data.</text>
</comment>
<sequence>MDSFKILNDNRIYKITRDNFEKLTDKKHPYCQEIRKRMRYLAICPACGNPINFIGLYVKDQTDRKRIRALHGRHFTENVPQLADFDEYEYKDCPFHNDKAGKLYTDIPGQKKNNEIVRLIKTYPEELRECISKILGFHISQNKFEKLLTSFVSSKGYYFEGITKFNLPYYFLYLLPNQKLFKCKVLDNDIEQAIDRKCKYFEVSKEKRLEKKVNEYVEFEFILVEHIKKDESESINYKLIERKKEIRNLIFENRLEINHYLFVDMISGK</sequence>
<gene>
    <name evidence="1" type="ORF">BVG16_23695</name>
</gene>
<protein>
    <submittedName>
        <fullName evidence="1">Uncharacterized protein</fullName>
    </submittedName>
</protein>
<organism evidence="1 2">
    <name type="scientific">Paenibacillus selenitireducens</name>
    <dbReference type="NCBI Taxonomy" id="1324314"/>
    <lineage>
        <taxon>Bacteria</taxon>
        <taxon>Bacillati</taxon>
        <taxon>Bacillota</taxon>
        <taxon>Bacilli</taxon>
        <taxon>Bacillales</taxon>
        <taxon>Paenibacillaceae</taxon>
        <taxon>Paenibacillus</taxon>
    </lineage>
</organism>
<dbReference type="RefSeq" id="WP_078501670.1">
    <property type="nucleotide sequence ID" value="NZ_MSZX01000010.1"/>
</dbReference>